<feature type="non-terminal residue" evidence="1">
    <location>
        <position position="36"/>
    </location>
</feature>
<reference evidence="1" key="1">
    <citation type="submission" date="2014-05" db="EMBL/GenBank/DDBJ databases">
        <title>The transcriptome of the halophilic microalga Tetraselmis sp. GSL018 isolated from the Great Salt Lake, Utah.</title>
        <authorList>
            <person name="Jinkerson R.E."/>
            <person name="D'Adamo S."/>
            <person name="Posewitz M.C."/>
        </authorList>
    </citation>
    <scope>NUCLEOTIDE SEQUENCE</scope>
    <source>
        <strain evidence="1">GSL018</strain>
    </source>
</reference>
<evidence type="ECO:0000313" key="1">
    <source>
        <dbReference type="EMBL" id="JAC78527.1"/>
    </source>
</evidence>
<sequence>MASSFFVIQNGKDSFRIDKGGELVLGRQHLDPSSAG</sequence>
<gene>
    <name evidence="1" type="ORF">TSPGSL018_14890</name>
</gene>
<accession>A0A061S053</accession>
<protein>
    <submittedName>
        <fullName evidence="1">Uncharacterized protein</fullName>
    </submittedName>
</protein>
<dbReference type="EMBL" id="GBEZ01006895">
    <property type="protein sequence ID" value="JAC78527.1"/>
    <property type="molecule type" value="Transcribed_RNA"/>
</dbReference>
<dbReference type="AlphaFoldDB" id="A0A061S053"/>
<organism evidence="1">
    <name type="scientific">Tetraselmis sp. GSL018</name>
    <dbReference type="NCBI Taxonomy" id="582737"/>
    <lineage>
        <taxon>Eukaryota</taxon>
        <taxon>Viridiplantae</taxon>
        <taxon>Chlorophyta</taxon>
        <taxon>core chlorophytes</taxon>
        <taxon>Chlorodendrophyceae</taxon>
        <taxon>Chlorodendrales</taxon>
        <taxon>Chlorodendraceae</taxon>
        <taxon>Tetraselmis</taxon>
    </lineage>
</organism>
<name>A0A061S053_9CHLO</name>
<proteinExistence type="predicted"/>